<dbReference type="OrthoDB" id="7848262at2759"/>
<dbReference type="EC" id="3.4.11.18" evidence="9"/>
<protein>
    <recommendedName>
        <fullName evidence="9">Methionine aminopeptidase 2</fullName>
        <shortName evidence="9">MAP 2</shortName>
        <shortName evidence="9">MetAP 2</shortName>
        <ecNumber evidence="9">3.4.11.18</ecNumber>
    </recommendedName>
    <alternativeName>
        <fullName evidence="9">Peptidase M</fullName>
    </alternativeName>
</protein>
<feature type="binding site" evidence="9">
    <location>
        <position position="256"/>
    </location>
    <ligand>
        <name>a divalent metal cation</name>
        <dbReference type="ChEBI" id="CHEBI:60240"/>
        <label>2</label>
        <note>catalytic</note>
    </ligand>
</feature>
<dbReference type="InterPro" id="IPR050247">
    <property type="entry name" value="Met_Aminopeptidase_Type2"/>
</dbReference>
<dbReference type="InterPro" id="IPR036005">
    <property type="entry name" value="Creatinase/aminopeptidase-like"/>
</dbReference>
<dbReference type="PANTHER" id="PTHR45777:SF2">
    <property type="entry name" value="METHIONINE AMINOPEPTIDASE 2"/>
    <property type="match status" value="1"/>
</dbReference>
<keyword evidence="4 9" id="KW-0031">Aminopeptidase</keyword>
<comment type="catalytic activity">
    <reaction evidence="1 9 10">
        <text>Release of N-terminal amino acids, preferentially methionine, from peptides and arylamides.</text>
        <dbReference type="EC" id="3.4.11.18"/>
    </reaction>
</comment>
<dbReference type="SUPFAM" id="SSF46785">
    <property type="entry name" value="Winged helix' DNA-binding domain"/>
    <property type="match status" value="1"/>
</dbReference>
<keyword evidence="6 9" id="KW-0645">Protease</keyword>
<organism evidence="13 14">
    <name type="scientific">Trypanosoma conorhini</name>
    <dbReference type="NCBI Taxonomy" id="83891"/>
    <lineage>
        <taxon>Eukaryota</taxon>
        <taxon>Discoba</taxon>
        <taxon>Euglenozoa</taxon>
        <taxon>Kinetoplastea</taxon>
        <taxon>Metakinetoplastina</taxon>
        <taxon>Trypanosomatida</taxon>
        <taxon>Trypanosomatidae</taxon>
        <taxon>Trypanosoma</taxon>
    </lineage>
</organism>
<comment type="function">
    <text evidence="9 10">Cotranslationally removes the N-terminal methionine from nascent proteins. The N-terminal methionine is often cleaved when the second residue in the primary sequence is small and uncharged (Met-Ala-, Cys, Gly, Pro, Ser, Thr, or Val).</text>
</comment>
<feature type="binding site" evidence="9">
    <location>
        <position position="453"/>
    </location>
    <ligand>
        <name>a divalent metal cation</name>
        <dbReference type="ChEBI" id="CHEBI:60240"/>
        <label>1</label>
    </ligand>
</feature>
<dbReference type="PRINTS" id="PR00599">
    <property type="entry name" value="MAPEPTIDASE"/>
</dbReference>
<comment type="similarity">
    <text evidence="9">Belongs to the peptidase M24A family. Methionine aminopeptidase eukaryotic type 2 subfamily.</text>
</comment>
<proteinExistence type="inferred from homology"/>
<reference evidence="13 14" key="1">
    <citation type="journal article" date="2018" name="BMC Genomics">
        <title>Genomic comparison of Trypanosoma conorhini and Trypanosoma rangeli to Trypanosoma cruzi strains of high and low virulence.</title>
        <authorList>
            <person name="Bradwell K.R."/>
            <person name="Koparde V.N."/>
            <person name="Matveyev A.V."/>
            <person name="Serrano M.G."/>
            <person name="Alves J.M."/>
            <person name="Parikh H."/>
            <person name="Huang B."/>
            <person name="Lee V."/>
            <person name="Espinosa-Alvarez O."/>
            <person name="Ortiz P.A."/>
            <person name="Costa-Martins A.G."/>
            <person name="Teixeira M.M."/>
            <person name="Buck G.A."/>
        </authorList>
    </citation>
    <scope>NUCLEOTIDE SEQUENCE [LARGE SCALE GENOMIC DNA]</scope>
    <source>
        <strain evidence="13 14">025E</strain>
    </source>
</reference>
<feature type="binding site" evidence="9">
    <location>
        <position position="453"/>
    </location>
    <ligand>
        <name>a divalent metal cation</name>
        <dbReference type="ChEBI" id="CHEBI:60240"/>
        <label>2</label>
        <note>catalytic</note>
    </ligand>
</feature>
<evidence type="ECO:0000256" key="9">
    <source>
        <dbReference type="HAMAP-Rule" id="MF_03175"/>
    </source>
</evidence>
<evidence type="ECO:0000313" key="14">
    <source>
        <dbReference type="Proteomes" id="UP000284403"/>
    </source>
</evidence>
<dbReference type="NCBIfam" id="TIGR00501">
    <property type="entry name" value="met_pdase_II"/>
    <property type="match status" value="1"/>
</dbReference>
<evidence type="ECO:0000313" key="13">
    <source>
        <dbReference type="EMBL" id="RNF24474.1"/>
    </source>
</evidence>
<dbReference type="InterPro" id="IPR000994">
    <property type="entry name" value="Pept_M24"/>
</dbReference>
<dbReference type="HAMAP" id="MF_03175">
    <property type="entry name" value="MetAP_2_euk"/>
    <property type="match status" value="1"/>
</dbReference>
<dbReference type="GO" id="GO:0005737">
    <property type="term" value="C:cytoplasm"/>
    <property type="evidence" value="ECO:0007669"/>
    <property type="project" value="UniProtKB-SubCell"/>
</dbReference>
<gene>
    <name evidence="13" type="ORF">Tco025E_02444</name>
</gene>
<feature type="region of interest" description="Disordered" evidence="11">
    <location>
        <begin position="1"/>
        <end position="81"/>
    </location>
</feature>
<evidence type="ECO:0000256" key="8">
    <source>
        <dbReference type="ARBA" id="ARBA00022801"/>
    </source>
</evidence>
<feature type="binding site" evidence="9">
    <location>
        <position position="245"/>
    </location>
    <ligand>
        <name>a divalent metal cation</name>
        <dbReference type="ChEBI" id="CHEBI:60240"/>
        <label>1</label>
    </ligand>
</feature>
<comment type="caution">
    <text evidence="13">The sequence shown here is derived from an EMBL/GenBank/DDBJ whole genome shotgun (WGS) entry which is preliminary data.</text>
</comment>
<feature type="binding site" evidence="9">
    <location>
        <position position="325"/>
    </location>
    <ligand>
        <name>a divalent metal cation</name>
        <dbReference type="ChEBI" id="CHEBI:60240"/>
        <label>2</label>
        <note>catalytic</note>
    </ligand>
</feature>
<evidence type="ECO:0000259" key="12">
    <source>
        <dbReference type="Pfam" id="PF00557"/>
    </source>
</evidence>
<dbReference type="EMBL" id="MKKU01000099">
    <property type="protein sequence ID" value="RNF24474.1"/>
    <property type="molecule type" value="Genomic_DNA"/>
</dbReference>
<comment type="cofactor">
    <cofactor evidence="9">
        <name>Co(2+)</name>
        <dbReference type="ChEBI" id="CHEBI:48828"/>
    </cofactor>
    <cofactor evidence="9">
        <name>Zn(2+)</name>
        <dbReference type="ChEBI" id="CHEBI:29105"/>
    </cofactor>
    <cofactor evidence="9">
        <name>Mn(2+)</name>
        <dbReference type="ChEBI" id="CHEBI:29035"/>
    </cofactor>
    <cofactor evidence="9">
        <name>Fe(2+)</name>
        <dbReference type="ChEBI" id="CHEBI:29033"/>
    </cofactor>
    <text evidence="9">Binds 2 divalent metal cations per subunit. Has a high-affinity and a low affinity metal-binding site. The true nature of the physiological cofactor is under debate. The enzyme is active with cobalt, zinc, manganese or divalent iron ions. Most likely, methionine aminopeptidases function as mononuclear Fe(2+)-metalloproteases under physiological conditions, and the catalytically relevant metal-binding site has been assigned to the histidine-containing high-affinity site.</text>
</comment>
<accession>A0A422Q3C9</accession>
<dbReference type="GO" id="GO:0004239">
    <property type="term" value="F:initiator methionyl aminopeptidase activity"/>
    <property type="evidence" value="ECO:0007669"/>
    <property type="project" value="UniProtKB-UniRule"/>
</dbReference>
<dbReference type="InterPro" id="IPR002468">
    <property type="entry name" value="Pept_M24A_MAP2"/>
</dbReference>
<feature type="binding site" evidence="9">
    <location>
        <position position="333"/>
    </location>
    <ligand>
        <name>substrate</name>
    </ligand>
</feature>
<dbReference type="InterPro" id="IPR036388">
    <property type="entry name" value="WH-like_DNA-bd_sf"/>
</dbReference>
<name>A0A422Q3C9_9TRYP</name>
<dbReference type="Pfam" id="PF00557">
    <property type="entry name" value="Peptidase_M24"/>
    <property type="match status" value="1"/>
</dbReference>
<dbReference type="SUPFAM" id="SSF55920">
    <property type="entry name" value="Creatinase/aminopeptidase"/>
    <property type="match status" value="1"/>
</dbReference>
<dbReference type="Gene3D" id="1.10.10.10">
    <property type="entry name" value="Winged helix-like DNA-binding domain superfamily/Winged helix DNA-binding domain"/>
    <property type="match status" value="1"/>
</dbReference>
<dbReference type="RefSeq" id="XP_029230465.1">
    <property type="nucleotide sequence ID" value="XM_029369370.1"/>
</dbReference>
<keyword evidence="5 9" id="KW-0963">Cytoplasm</keyword>
<evidence type="ECO:0000256" key="1">
    <source>
        <dbReference type="ARBA" id="ARBA00000294"/>
    </source>
</evidence>
<evidence type="ECO:0000256" key="2">
    <source>
        <dbReference type="ARBA" id="ARBA00001936"/>
    </source>
</evidence>
<dbReference type="GO" id="GO:0046872">
    <property type="term" value="F:metal ion binding"/>
    <property type="evidence" value="ECO:0007669"/>
    <property type="project" value="UniProtKB-UniRule"/>
</dbReference>
<dbReference type="PANTHER" id="PTHR45777">
    <property type="entry name" value="METHIONINE AMINOPEPTIDASE 2"/>
    <property type="match status" value="1"/>
</dbReference>
<dbReference type="Proteomes" id="UP000284403">
    <property type="component" value="Unassembled WGS sequence"/>
</dbReference>
<feature type="binding site" evidence="9">
    <location>
        <position position="225"/>
    </location>
    <ligand>
        <name>substrate</name>
    </ligand>
</feature>
<evidence type="ECO:0000256" key="3">
    <source>
        <dbReference type="ARBA" id="ARBA00001954"/>
    </source>
</evidence>
<evidence type="ECO:0000256" key="5">
    <source>
        <dbReference type="ARBA" id="ARBA00022490"/>
    </source>
</evidence>
<keyword evidence="7 9" id="KW-0479">Metal-binding</keyword>
<evidence type="ECO:0000256" key="10">
    <source>
        <dbReference type="RuleBase" id="RU003653"/>
    </source>
</evidence>
<dbReference type="Gene3D" id="3.90.230.10">
    <property type="entry name" value="Creatinase/methionine aminopeptidase superfamily"/>
    <property type="match status" value="1"/>
</dbReference>
<feature type="binding site" evidence="9">
    <location>
        <position position="358"/>
    </location>
    <ligand>
        <name>a divalent metal cation</name>
        <dbReference type="ChEBI" id="CHEBI:60240"/>
        <label>2</label>
        <note>catalytic</note>
    </ligand>
</feature>
<evidence type="ECO:0000256" key="4">
    <source>
        <dbReference type="ARBA" id="ARBA00022438"/>
    </source>
</evidence>
<comment type="subcellular location">
    <subcellularLocation>
        <location evidence="9">Cytoplasm</location>
    </subcellularLocation>
</comment>
<evidence type="ECO:0000256" key="11">
    <source>
        <dbReference type="SAM" id="MobiDB-lite"/>
    </source>
</evidence>
<dbReference type="GeneID" id="40316055"/>
<dbReference type="InterPro" id="IPR018349">
    <property type="entry name" value="Pept_M24A_MAP2_BS"/>
</dbReference>
<keyword evidence="8 9" id="KW-0378">Hydrolase</keyword>
<feature type="binding site" evidence="9">
    <location>
        <position position="256"/>
    </location>
    <ligand>
        <name>a divalent metal cation</name>
        <dbReference type="ChEBI" id="CHEBI:60240"/>
        <label>1</label>
    </ligand>
</feature>
<comment type="cofactor">
    <cofactor evidence="2">
        <name>Mn(2+)</name>
        <dbReference type="ChEBI" id="CHEBI:29035"/>
    </cofactor>
</comment>
<dbReference type="InterPro" id="IPR036390">
    <property type="entry name" value="WH_DNA-bd_sf"/>
</dbReference>
<feature type="domain" description="Peptidase M24" evidence="12">
    <location>
        <begin position="162"/>
        <end position="361"/>
    </location>
</feature>
<dbReference type="PROSITE" id="PS01202">
    <property type="entry name" value="MAP_2"/>
    <property type="match status" value="1"/>
</dbReference>
<dbReference type="GO" id="GO:0006508">
    <property type="term" value="P:proteolysis"/>
    <property type="evidence" value="ECO:0007669"/>
    <property type="project" value="UniProtKB-KW"/>
</dbReference>
<dbReference type="GO" id="GO:0070006">
    <property type="term" value="F:metalloaminopeptidase activity"/>
    <property type="evidence" value="ECO:0007669"/>
    <property type="project" value="UniProtKB-UniRule"/>
</dbReference>
<dbReference type="FunFam" id="1.10.10.10:FF:000370">
    <property type="entry name" value="Methionine aminopeptidase 2"/>
    <property type="match status" value="1"/>
</dbReference>
<evidence type="ECO:0000256" key="7">
    <source>
        <dbReference type="ARBA" id="ARBA00022723"/>
    </source>
</evidence>
<sequence>MPPKGGGANGKQQQQQRQGGKKGGKKSDEDDFDALLANAVRETQAAMPKHGNGHQQKDKHKKGGKQRQEANATEAATAAKDDDVDVKVISTADHVDNPYPQVEPGMQRQTWPEPTVPVSLQFAEGKFPPGEICEHPGEVNAYRHSSEEKRALEKATEQQVQELRQAAEVHRQVRRYAQSFIKPGISLISMTDRIERKLEELVVKDGLARGQAFPTGCSLNHVAAHYTPNTGDKTVLTYDDVMKVDFGVQVNGRIIDSAWTVAFNDTYTPLLQAVKAATYEGVKQAGIDVRLCDIGEAIQEVMESYEVEINGKVYPVKSIRNLCGHNIGPYVIHDGKSVPIVRGGETVKMEEGELFAIETFGSTGRGVVQEDMECSHYMMVPGGERKQLRSDKAQHLLKHINKTYGTLAFARKWLDRDGYDRHLLNLNHLVEAGAVNKYPPLCDVKGCYTAQYEHTILLKPTAKEILSKGDDY</sequence>
<comment type="cofactor">
    <cofactor evidence="3">
        <name>Fe(2+)</name>
        <dbReference type="ChEBI" id="CHEBI:29033"/>
    </cofactor>
</comment>
<keyword evidence="14" id="KW-1185">Reference proteome</keyword>
<dbReference type="CDD" id="cd01088">
    <property type="entry name" value="MetAP2"/>
    <property type="match status" value="1"/>
</dbReference>
<evidence type="ECO:0000256" key="6">
    <source>
        <dbReference type="ARBA" id="ARBA00022670"/>
    </source>
</evidence>
<dbReference type="AlphaFoldDB" id="A0A422Q3C9"/>
<feature type="compositionally biased region" description="Low complexity" evidence="11">
    <location>
        <begin position="69"/>
        <end position="78"/>
    </location>
</feature>
<dbReference type="InterPro" id="IPR001714">
    <property type="entry name" value="Pept_M24_MAP"/>
</dbReference>